<dbReference type="AlphaFoldDB" id="A0A166NBL8"/>
<evidence type="ECO:0008006" key="7">
    <source>
        <dbReference type="Google" id="ProtNLM"/>
    </source>
</evidence>
<dbReference type="PANTHER" id="PTHR28163:SF1">
    <property type="entry name" value="PROTEIN PET117 HOMOLOG, MITOCHONDRIAL"/>
    <property type="match status" value="1"/>
</dbReference>
<evidence type="ECO:0000256" key="1">
    <source>
        <dbReference type="ARBA" id="ARBA00004173"/>
    </source>
</evidence>
<protein>
    <recommendedName>
        <fullName evidence="7">Cytochrome c oxidase assembly protein</fullName>
    </recommendedName>
</protein>
<evidence type="ECO:0000313" key="5">
    <source>
        <dbReference type="EMBL" id="KZZ88920.1"/>
    </source>
</evidence>
<evidence type="ECO:0000256" key="4">
    <source>
        <dbReference type="ARBA" id="ARBA00023128"/>
    </source>
</evidence>
<dbReference type="PANTHER" id="PTHR28163">
    <property type="entry name" value="PROTEIN PET117 HOMOLOG, MITOCHONDRIAL"/>
    <property type="match status" value="1"/>
</dbReference>
<keyword evidence="4" id="KW-0496">Mitochondrion</keyword>
<keyword evidence="3" id="KW-0809">Transit peptide</keyword>
<dbReference type="Proteomes" id="UP000242877">
    <property type="component" value="Unassembled WGS sequence"/>
</dbReference>
<reference evidence="5 6" key="1">
    <citation type="journal article" date="2016" name="Genome Biol. Evol.">
        <title>Divergent and convergent evolution of fungal pathogenicity.</title>
        <authorList>
            <person name="Shang Y."/>
            <person name="Xiao G."/>
            <person name="Zheng P."/>
            <person name="Cen K."/>
            <person name="Zhan S."/>
            <person name="Wang C."/>
        </authorList>
    </citation>
    <scope>NUCLEOTIDE SEQUENCE [LARGE SCALE GENOMIC DNA]</scope>
    <source>
        <strain evidence="5 6">ARSEF 7405</strain>
    </source>
</reference>
<dbReference type="Pfam" id="PF15786">
    <property type="entry name" value="PET117"/>
    <property type="match status" value="1"/>
</dbReference>
<comment type="caution">
    <text evidence="5">The sequence shown here is derived from an EMBL/GenBank/DDBJ whole genome shotgun (WGS) entry which is preliminary data.</text>
</comment>
<organism evidence="5 6">
    <name type="scientific">Ascosphaera apis ARSEF 7405</name>
    <dbReference type="NCBI Taxonomy" id="392613"/>
    <lineage>
        <taxon>Eukaryota</taxon>
        <taxon>Fungi</taxon>
        <taxon>Dikarya</taxon>
        <taxon>Ascomycota</taxon>
        <taxon>Pezizomycotina</taxon>
        <taxon>Eurotiomycetes</taxon>
        <taxon>Eurotiomycetidae</taxon>
        <taxon>Onygenales</taxon>
        <taxon>Ascosphaeraceae</taxon>
        <taxon>Ascosphaera</taxon>
    </lineage>
</organism>
<proteinExistence type="inferred from homology"/>
<keyword evidence="6" id="KW-1185">Reference proteome</keyword>
<gene>
    <name evidence="5" type="ORF">AAP_04712</name>
</gene>
<dbReference type="GO" id="GO:0005739">
    <property type="term" value="C:mitochondrion"/>
    <property type="evidence" value="ECO:0007669"/>
    <property type="project" value="UniProtKB-SubCell"/>
</dbReference>
<comment type="similarity">
    <text evidence="2">Belongs to the PET117 family.</text>
</comment>
<dbReference type="InterPro" id="IPR031568">
    <property type="entry name" value="Pet117"/>
</dbReference>
<dbReference type="GO" id="GO:0033617">
    <property type="term" value="P:mitochondrial respiratory chain complex IV assembly"/>
    <property type="evidence" value="ECO:0007669"/>
    <property type="project" value="TreeGrafter"/>
</dbReference>
<accession>A0A166NBL8</accession>
<comment type="subcellular location">
    <subcellularLocation>
        <location evidence="1">Mitochondrion</location>
    </subcellularLocation>
</comment>
<dbReference type="OrthoDB" id="76305at2759"/>
<evidence type="ECO:0000256" key="2">
    <source>
        <dbReference type="ARBA" id="ARBA00008197"/>
    </source>
</evidence>
<name>A0A166NBL8_9EURO</name>
<dbReference type="EMBL" id="AZGZ01000023">
    <property type="protein sequence ID" value="KZZ88920.1"/>
    <property type="molecule type" value="Genomic_DNA"/>
</dbReference>
<evidence type="ECO:0000256" key="3">
    <source>
        <dbReference type="ARBA" id="ARBA00022946"/>
    </source>
</evidence>
<dbReference type="VEuPathDB" id="FungiDB:AAP_04712"/>
<evidence type="ECO:0000313" key="6">
    <source>
        <dbReference type="Proteomes" id="UP000242877"/>
    </source>
</evidence>
<sequence length="84" mass="9739">MSRASKITLALTTLSTAGVVWLVHWSQQRDLELLHAGVVRDMENQERKRQVQLERKADFEMQKQLEAEYRKIQHVSDSTDSGTK</sequence>